<dbReference type="Gene3D" id="1.10.10.2480">
    <property type="match status" value="1"/>
</dbReference>
<accession>K1SAR9</accession>
<organism evidence="2">
    <name type="scientific">human gut metagenome</name>
    <dbReference type="NCBI Taxonomy" id="408170"/>
    <lineage>
        <taxon>unclassified sequences</taxon>
        <taxon>metagenomes</taxon>
        <taxon>organismal metagenomes</taxon>
    </lineage>
</organism>
<evidence type="ECO:0008006" key="3">
    <source>
        <dbReference type="Google" id="ProtNLM"/>
    </source>
</evidence>
<proteinExistence type="predicted"/>
<evidence type="ECO:0000256" key="1">
    <source>
        <dbReference type="SAM" id="MobiDB-lite"/>
    </source>
</evidence>
<feature type="compositionally biased region" description="Basic and acidic residues" evidence="1">
    <location>
        <begin position="68"/>
        <end position="86"/>
    </location>
</feature>
<name>K1SAR9_9ZZZZ</name>
<gene>
    <name evidence="2" type="ORF">LEA_14169</name>
</gene>
<dbReference type="EMBL" id="AJWY01009620">
    <property type="protein sequence ID" value="EKC57832.1"/>
    <property type="molecule type" value="Genomic_DNA"/>
</dbReference>
<protein>
    <recommendedName>
        <fullName evidence="3">Translation initiation factor IF-2</fullName>
    </recommendedName>
</protein>
<sequence>MTKKYKIHEAAKDFDIQSKDLIELVSKYFDGEKKYQTALEEKELDLVFDLLSKQNAPKSLDSYFARQKSAEDVKEKPQKSAAESKKTASKADAGKTKQNAKTDNSAPFKSKKEKKEKILQSRCSRAPRAKCATLIQEATQLTLTSTTSVMRTSLR</sequence>
<dbReference type="AlphaFoldDB" id="K1SAR9"/>
<feature type="compositionally biased region" description="Polar residues" evidence="1">
    <location>
        <begin position="96"/>
        <end position="107"/>
    </location>
</feature>
<evidence type="ECO:0000313" key="2">
    <source>
        <dbReference type="EMBL" id="EKC57832.1"/>
    </source>
</evidence>
<feature type="region of interest" description="Disordered" evidence="1">
    <location>
        <begin position="62"/>
        <end position="127"/>
    </location>
</feature>
<reference evidence="2" key="1">
    <citation type="journal article" date="2013" name="Environ. Microbiol.">
        <title>Microbiota from the distal guts of lean and obese adolescents exhibit partial functional redundancy besides clear differences in community structure.</title>
        <authorList>
            <person name="Ferrer M."/>
            <person name="Ruiz A."/>
            <person name="Lanza F."/>
            <person name="Haange S.B."/>
            <person name="Oberbach A."/>
            <person name="Till H."/>
            <person name="Bargiela R."/>
            <person name="Campoy C."/>
            <person name="Segura M.T."/>
            <person name="Richter M."/>
            <person name="von Bergen M."/>
            <person name="Seifert J."/>
            <person name="Suarez A."/>
        </authorList>
    </citation>
    <scope>NUCLEOTIDE SEQUENCE</scope>
</reference>
<comment type="caution">
    <text evidence="2">The sequence shown here is derived from an EMBL/GenBank/DDBJ whole genome shotgun (WGS) entry which is preliminary data.</text>
</comment>